<sequence length="99" mass="11442">MKYPRVVLCLAGVIFKREDFKQFTQNALQLFSKVCYSLNFAEWKRWANNAFAKQIREGRQLEGLRLRLSQFVQNDILLSGEGLLPLFADSALVSFPVRS</sequence>
<protein>
    <submittedName>
        <fullName evidence="1">Uncharacterized protein</fullName>
    </submittedName>
</protein>
<keyword evidence="2" id="KW-1185">Reference proteome</keyword>
<evidence type="ECO:0000313" key="1">
    <source>
        <dbReference type="EMBL" id="CDI80342.1"/>
    </source>
</evidence>
<dbReference type="RefSeq" id="XP_013249680.1">
    <property type="nucleotide sequence ID" value="XM_013394226.1"/>
</dbReference>
<dbReference type="VEuPathDB" id="ToxoDB:EAH_00014560"/>
<reference evidence="1" key="1">
    <citation type="submission" date="2013-10" db="EMBL/GenBank/DDBJ databases">
        <title>Genomic analysis of the causative agents of coccidiosis in chickens.</title>
        <authorList>
            <person name="Reid A.J."/>
            <person name="Blake D."/>
            <person name="Billington K."/>
            <person name="Browne H."/>
            <person name="Dunn M."/>
            <person name="Hung S."/>
            <person name="Kawahara F."/>
            <person name="Miranda-Saavedra D."/>
            <person name="Mourier T."/>
            <person name="Nagra H."/>
            <person name="Otto T.D."/>
            <person name="Rawlings N."/>
            <person name="Sanchez A."/>
            <person name="Sanders M."/>
            <person name="Subramaniam C."/>
            <person name="Tay Y."/>
            <person name="Dear P."/>
            <person name="Doerig C."/>
            <person name="Gruber A."/>
            <person name="Parkinson J."/>
            <person name="Shirley M."/>
            <person name="Wan K.L."/>
            <person name="Berriman M."/>
            <person name="Tomley F."/>
            <person name="Pain A."/>
        </authorList>
    </citation>
    <scope>NUCLEOTIDE SEQUENCE</scope>
    <source>
        <strain evidence="1">Houghton</strain>
    </source>
</reference>
<gene>
    <name evidence="1" type="ORF">EAH_00014560</name>
</gene>
<name>U6GL84_EIMAC</name>
<dbReference type="Proteomes" id="UP000018050">
    <property type="component" value="Unassembled WGS sequence"/>
</dbReference>
<accession>U6GL84</accession>
<evidence type="ECO:0000313" key="2">
    <source>
        <dbReference type="Proteomes" id="UP000018050"/>
    </source>
</evidence>
<dbReference type="GeneID" id="25269526"/>
<dbReference type="EMBL" id="HG671188">
    <property type="protein sequence ID" value="CDI80342.1"/>
    <property type="molecule type" value="Genomic_DNA"/>
</dbReference>
<reference evidence="1" key="2">
    <citation type="submission" date="2013-10" db="EMBL/GenBank/DDBJ databases">
        <authorList>
            <person name="Aslett M."/>
        </authorList>
    </citation>
    <scope>NUCLEOTIDE SEQUENCE</scope>
    <source>
        <strain evidence="1">Houghton</strain>
    </source>
</reference>
<dbReference type="AlphaFoldDB" id="U6GL84"/>
<proteinExistence type="predicted"/>
<organism evidence="1 2">
    <name type="scientific">Eimeria acervulina</name>
    <name type="common">Coccidian parasite</name>
    <dbReference type="NCBI Taxonomy" id="5801"/>
    <lineage>
        <taxon>Eukaryota</taxon>
        <taxon>Sar</taxon>
        <taxon>Alveolata</taxon>
        <taxon>Apicomplexa</taxon>
        <taxon>Conoidasida</taxon>
        <taxon>Coccidia</taxon>
        <taxon>Eucoccidiorida</taxon>
        <taxon>Eimeriorina</taxon>
        <taxon>Eimeriidae</taxon>
        <taxon>Eimeria</taxon>
    </lineage>
</organism>